<keyword evidence="4" id="KW-0378">Hydrolase</keyword>
<evidence type="ECO:0000313" key="5">
    <source>
        <dbReference type="Proteomes" id="UP000095003"/>
    </source>
</evidence>
<evidence type="ECO:0000259" key="1">
    <source>
        <dbReference type="Pfam" id="PF07944"/>
    </source>
</evidence>
<feature type="domain" description="Non-reducing end beta-L-arabinofuranosidase-like GH127 catalytic" evidence="1">
    <location>
        <begin position="13"/>
        <end position="421"/>
    </location>
</feature>
<dbReference type="PATRIC" id="fig|1432052.3.peg.1682"/>
<dbReference type="InterPro" id="IPR049049">
    <property type="entry name" value="Beta-AFase-like_GH127_C"/>
</dbReference>
<organism evidence="4 5">
    <name type="scientific">Eisenbergiella tayi</name>
    <dbReference type="NCBI Taxonomy" id="1432052"/>
    <lineage>
        <taxon>Bacteria</taxon>
        <taxon>Bacillati</taxon>
        <taxon>Bacillota</taxon>
        <taxon>Clostridia</taxon>
        <taxon>Lachnospirales</taxon>
        <taxon>Lachnospiraceae</taxon>
        <taxon>Eisenbergiella</taxon>
    </lineage>
</organism>
<name>A0A1E3AYQ9_9FIRM</name>
<comment type="caution">
    <text evidence="4">The sequence shown here is derived from an EMBL/GenBank/DDBJ whole genome shotgun (WGS) entry which is preliminary data.</text>
</comment>
<dbReference type="RefSeq" id="WP_069156304.1">
    <property type="nucleotide sequence ID" value="NZ_DAWDRA010000291.1"/>
</dbReference>
<feature type="domain" description="Non-reducing end beta-L-arabinofuranosidase-like GH127 C-terminal" evidence="3">
    <location>
        <begin position="531"/>
        <end position="641"/>
    </location>
</feature>
<proteinExistence type="predicted"/>
<dbReference type="SUPFAM" id="SSF48208">
    <property type="entry name" value="Six-hairpin glycosidases"/>
    <property type="match status" value="1"/>
</dbReference>
<dbReference type="InterPro" id="IPR049046">
    <property type="entry name" value="Beta-AFase-like_GH127_middle"/>
</dbReference>
<accession>A0A1E3AYQ9</accession>
<sequence>MKNRAEKIKISQIRVEDRFWSPKQKMIADVVIPFQEKVLNDEVEGVEKSHALANFRIAAGLENGEFYGMVFQDSDVAKWLEGAAYSLIVKPDKALEERADAIIEVIEKAQQPDGYLNTYFTIKEPEHKWQNLQECHELYCAGHMMEAAVAYYEATGKDRLLKVMERMADHISDQFGPGKRTGIPGHQEVEIGLMRLFHATGKERYRDLAQYFIDERGKNPDFFKEEKEKRGWDHFGINPEDTKYNQSFAPVREQKTAEGHSVRAVYMYTAMADLAGETGEKALLDTCGTLWDNITQKRMYLTGGIGSTGDGEAFTIDYDLPNDMAYAETCASIGLAFFAKKMLDIRPSNKYADVLERVLFNGILSGMQLDGKKFFYVNPLEVNPGVSGVLHGYKHVLPQRPGWYACACCPPNLVRTIMSLGKYAWSESEDTVYSHLYIGGSADLERALIDVETSFPWEGKVEYTIHPKEQGDDFTFAVRIPSYAKECTILLNGRKISGSEEKVIREKDGYLYLSGKWVDGERLSIEFQMPVRRIYCNTAVRENENCVALMRGPFVYCFEGVDNTEPVQELRIPENSVFEAELCREGVLQGMVVLKGEGLRMQSGDKLYSEEKPVCVPAKLRAVPYFAWGNRGVNQMRVWMPEA</sequence>
<dbReference type="InterPro" id="IPR012878">
    <property type="entry name" value="Beta-AFase-like_GH127_cat"/>
</dbReference>
<gene>
    <name evidence="4" type="primary">hypBA1_2</name>
    <name evidence="4" type="ORF">BEH84_01539</name>
</gene>
<feature type="domain" description="Non-reducing end beta-L-arabinofuranosidase-like GH127 middle" evidence="2">
    <location>
        <begin position="431"/>
        <end position="529"/>
    </location>
</feature>
<dbReference type="Proteomes" id="UP000095003">
    <property type="component" value="Unassembled WGS sequence"/>
</dbReference>
<dbReference type="AlphaFoldDB" id="A0A1E3AYQ9"/>
<keyword evidence="4" id="KW-0326">Glycosidase</keyword>
<evidence type="ECO:0000313" key="4">
    <source>
        <dbReference type="EMBL" id="ODM13820.1"/>
    </source>
</evidence>
<dbReference type="InterPro" id="IPR049174">
    <property type="entry name" value="Beta-AFase-like"/>
</dbReference>
<dbReference type="EC" id="3.2.1.185" evidence="4"/>
<dbReference type="Pfam" id="PF20736">
    <property type="entry name" value="Glyco_hydro127M"/>
    <property type="match status" value="1"/>
</dbReference>
<dbReference type="PANTHER" id="PTHR43465">
    <property type="entry name" value="DUF1680 DOMAIN PROTEIN (AFU_ORTHOLOGUE AFUA_1G08910)"/>
    <property type="match status" value="1"/>
</dbReference>
<dbReference type="PANTHER" id="PTHR43465:SF2">
    <property type="entry name" value="DUF1680 DOMAIN PROTEIN (AFU_ORTHOLOGUE AFUA_1G08910)"/>
    <property type="match status" value="1"/>
</dbReference>
<evidence type="ECO:0000259" key="2">
    <source>
        <dbReference type="Pfam" id="PF20736"/>
    </source>
</evidence>
<reference evidence="4 5" key="1">
    <citation type="submission" date="2016-07" db="EMBL/GenBank/DDBJ databases">
        <title>Characterization of isolates of Eisenbergiella tayi derived from blood cultures, using whole genome sequencing.</title>
        <authorList>
            <person name="Burdz T."/>
            <person name="Wiebe D."/>
            <person name="Huynh C."/>
            <person name="Bernard K."/>
        </authorList>
    </citation>
    <scope>NUCLEOTIDE SEQUENCE [LARGE SCALE GENOMIC DNA]</scope>
    <source>
        <strain evidence="4 5">NML 120489</strain>
    </source>
</reference>
<dbReference type="Pfam" id="PF20737">
    <property type="entry name" value="Glyco_hydro127C"/>
    <property type="match status" value="1"/>
</dbReference>
<dbReference type="GO" id="GO:0102478">
    <property type="term" value="F:beta-L-arabinofuranosidase activity"/>
    <property type="evidence" value="ECO:0007669"/>
    <property type="project" value="UniProtKB-EC"/>
</dbReference>
<dbReference type="InterPro" id="IPR008928">
    <property type="entry name" value="6-hairpin_glycosidase_sf"/>
</dbReference>
<protein>
    <submittedName>
        <fullName evidence="4">Non-reducing end beta-L-arabinofuranosidase</fullName>
        <ecNumber evidence="4">3.2.1.185</ecNumber>
    </submittedName>
</protein>
<dbReference type="EMBL" id="MCGI01000001">
    <property type="protein sequence ID" value="ODM13820.1"/>
    <property type="molecule type" value="Genomic_DNA"/>
</dbReference>
<dbReference type="Pfam" id="PF07944">
    <property type="entry name" value="Beta-AFase-like_GH127_cat"/>
    <property type="match status" value="1"/>
</dbReference>
<dbReference type="GO" id="GO:0005975">
    <property type="term" value="P:carbohydrate metabolic process"/>
    <property type="evidence" value="ECO:0007669"/>
    <property type="project" value="InterPro"/>
</dbReference>
<evidence type="ECO:0000259" key="3">
    <source>
        <dbReference type="Pfam" id="PF20737"/>
    </source>
</evidence>